<dbReference type="PROSITE" id="PS00041">
    <property type="entry name" value="HTH_ARAC_FAMILY_1"/>
    <property type="match status" value="1"/>
</dbReference>
<dbReference type="Pfam" id="PF12833">
    <property type="entry name" value="HTH_18"/>
    <property type="match status" value="1"/>
</dbReference>
<keyword evidence="4" id="KW-0472">Membrane</keyword>
<evidence type="ECO:0000256" key="3">
    <source>
        <dbReference type="ARBA" id="ARBA00023163"/>
    </source>
</evidence>
<dbReference type="InterPro" id="IPR041522">
    <property type="entry name" value="CdaR_GGDEF"/>
</dbReference>
<evidence type="ECO:0000256" key="2">
    <source>
        <dbReference type="ARBA" id="ARBA00023125"/>
    </source>
</evidence>
<dbReference type="eggNOG" id="COG2207">
    <property type="taxonomic scope" value="Bacteria"/>
</dbReference>
<dbReference type="InterPro" id="IPR018060">
    <property type="entry name" value="HTH_AraC"/>
</dbReference>
<dbReference type="PANTHER" id="PTHR43280:SF29">
    <property type="entry name" value="ARAC-FAMILY TRANSCRIPTIONAL REGULATOR"/>
    <property type="match status" value="1"/>
</dbReference>
<dbReference type="PROSITE" id="PS01124">
    <property type="entry name" value="HTH_ARAC_FAMILY_2"/>
    <property type="match status" value="1"/>
</dbReference>
<protein>
    <recommendedName>
        <fullName evidence="5">HTH araC/xylS-type domain-containing protein</fullName>
    </recommendedName>
</protein>
<dbReference type="PANTHER" id="PTHR43280">
    <property type="entry name" value="ARAC-FAMILY TRANSCRIPTIONAL REGULATOR"/>
    <property type="match status" value="1"/>
</dbReference>
<dbReference type="Gene3D" id="1.10.10.60">
    <property type="entry name" value="Homeodomain-like"/>
    <property type="match status" value="2"/>
</dbReference>
<dbReference type="AlphaFoldDB" id="S3K337"/>
<name>S3K337_TREMA</name>
<proteinExistence type="predicted"/>
<dbReference type="OrthoDB" id="185320at2"/>
<reference evidence="6 7" key="1">
    <citation type="submission" date="2013-04" db="EMBL/GenBank/DDBJ databases">
        <title>The Genome Sequence of Treponema maltophilum ATCC 51939.</title>
        <authorList>
            <consortium name="The Broad Institute Genomics Platform"/>
            <person name="Earl A."/>
            <person name="Ward D."/>
            <person name="Feldgarden M."/>
            <person name="Gevers D."/>
            <person name="Leonetti C."/>
            <person name="Blanton J.M."/>
            <person name="Dewhirst F.E."/>
            <person name="Izard J."/>
            <person name="Walker B."/>
            <person name="Young S."/>
            <person name="Zeng Q."/>
            <person name="Gargeya S."/>
            <person name="Fitzgerald M."/>
            <person name="Haas B."/>
            <person name="Abouelleil A."/>
            <person name="Allen A.W."/>
            <person name="Alvarado L."/>
            <person name="Arachchi H.M."/>
            <person name="Berlin A.M."/>
            <person name="Chapman S.B."/>
            <person name="Gainer-Dewar J."/>
            <person name="Goldberg J."/>
            <person name="Griggs A."/>
            <person name="Gujja S."/>
            <person name="Hansen M."/>
            <person name="Howarth C."/>
            <person name="Imamovic A."/>
            <person name="Ireland A."/>
            <person name="Larimer J."/>
            <person name="McCowan C."/>
            <person name="Murphy C."/>
            <person name="Pearson M."/>
            <person name="Poon T.W."/>
            <person name="Priest M."/>
            <person name="Roberts A."/>
            <person name="Saif S."/>
            <person name="Shea T."/>
            <person name="Sisk P."/>
            <person name="Sykes S."/>
            <person name="Wortman J."/>
            <person name="Nusbaum C."/>
            <person name="Birren B."/>
        </authorList>
    </citation>
    <scope>NUCLEOTIDE SEQUENCE [LARGE SCALE GENOMIC DNA]</scope>
    <source>
        <strain evidence="6 7">ATCC 51939</strain>
    </source>
</reference>
<dbReference type="Proteomes" id="UP000014541">
    <property type="component" value="Unassembled WGS sequence"/>
</dbReference>
<dbReference type="GO" id="GO:0043565">
    <property type="term" value="F:sequence-specific DNA binding"/>
    <property type="evidence" value="ECO:0007669"/>
    <property type="project" value="InterPro"/>
</dbReference>
<dbReference type="InterPro" id="IPR018062">
    <property type="entry name" value="HTH_AraC-typ_CS"/>
</dbReference>
<feature type="transmembrane region" description="Helical" evidence="4">
    <location>
        <begin position="275"/>
        <end position="300"/>
    </location>
</feature>
<evidence type="ECO:0000256" key="1">
    <source>
        <dbReference type="ARBA" id="ARBA00023015"/>
    </source>
</evidence>
<sequence length="631" mass="72119">MLIRIPKTSRQWIKSIMLVAALVLFFCSLVSAFILFSLKDTLLANAVNTAEFTKSTIDTVLLEIQKYVFALDLHPVNIRMKKIKNTKERYSEELYTFTNQLQDYKNIHSAIGSIYICYPYANLIIGNLGCFPVQSYCMLENDFFVMHIDEKAFVAQSNSGFIAVAADDKSQLYYVKLLYYQGEKTGYIVIKLRTNELLKNITQSISSDVNYKAYGILFDNQLVDYTGSEHIIHAFADGNFLLRKPFSDIFIVSSSFSPNLRYVSFYSYNDIFRPLYVLLSICIISFSVICLAALSLSYFISLKNLKPLNLLLKQIGIDPLAEEDTIKAISQKINNLMNEKNIQMAKLQSRQDTLNGLFLARLIEKPCSSEAEAFLLARQYDIMFEFPFFVVCVMALNEGDRAQYDKELIRFFKEYDYEAAVICKNNAYVILLNSEQFKTSSFFYTIIKKAADIFPKDIQFAAGIGLCYDTLKDIPASYKEALEALNNSLQVCTDNVFCYNRTETDNDRYDDFQKTLSALKKNETAGMLLAQKAKEIIERDFKDPLFGTYRIAEELGISNSYLSTVFKNTYAIGTVQYITQLRISEAKQLLFTTDSDVKEIALAVGFSSDISFIRVFKKYESTTPGTLRKKK</sequence>
<dbReference type="HOGENOM" id="CLU_433405_0_0_12"/>
<dbReference type="EMBL" id="ATFF01000006">
    <property type="protein sequence ID" value="EPF31356.1"/>
    <property type="molecule type" value="Genomic_DNA"/>
</dbReference>
<evidence type="ECO:0000256" key="4">
    <source>
        <dbReference type="SAM" id="Phobius"/>
    </source>
</evidence>
<organism evidence="6 7">
    <name type="scientific">Treponema maltophilum ATCC 51939</name>
    <dbReference type="NCBI Taxonomy" id="1125699"/>
    <lineage>
        <taxon>Bacteria</taxon>
        <taxon>Pseudomonadati</taxon>
        <taxon>Spirochaetota</taxon>
        <taxon>Spirochaetia</taxon>
        <taxon>Spirochaetales</taxon>
        <taxon>Treponemataceae</taxon>
        <taxon>Treponema</taxon>
    </lineage>
</organism>
<keyword evidence="4" id="KW-1133">Transmembrane helix</keyword>
<dbReference type="InterPro" id="IPR009057">
    <property type="entry name" value="Homeodomain-like_sf"/>
</dbReference>
<evidence type="ECO:0000313" key="6">
    <source>
        <dbReference type="EMBL" id="EPF31356.1"/>
    </source>
</evidence>
<dbReference type="PATRIC" id="fig|1125699.3.peg.1717"/>
<feature type="domain" description="HTH araC/xylS-type" evidence="5">
    <location>
        <begin position="531"/>
        <end position="630"/>
    </location>
</feature>
<dbReference type="Pfam" id="PF17853">
    <property type="entry name" value="GGDEF_2"/>
    <property type="match status" value="1"/>
</dbReference>
<gene>
    <name evidence="6" type="ORF">HMPREF9194_01702</name>
</gene>
<dbReference type="SUPFAM" id="SSF46689">
    <property type="entry name" value="Homeodomain-like"/>
    <property type="match status" value="1"/>
</dbReference>
<keyword evidence="1" id="KW-0805">Transcription regulation</keyword>
<keyword evidence="7" id="KW-1185">Reference proteome</keyword>
<dbReference type="GO" id="GO:0003700">
    <property type="term" value="F:DNA-binding transcription factor activity"/>
    <property type="evidence" value="ECO:0007669"/>
    <property type="project" value="InterPro"/>
</dbReference>
<dbReference type="STRING" id="1125699.HMPREF9194_01702"/>
<accession>S3K337</accession>
<keyword evidence="2" id="KW-0238">DNA-binding</keyword>
<evidence type="ECO:0000259" key="5">
    <source>
        <dbReference type="PROSITE" id="PS01124"/>
    </source>
</evidence>
<dbReference type="SMART" id="SM00342">
    <property type="entry name" value="HTH_ARAC"/>
    <property type="match status" value="1"/>
</dbReference>
<evidence type="ECO:0000313" key="7">
    <source>
        <dbReference type="Proteomes" id="UP000014541"/>
    </source>
</evidence>
<keyword evidence="3" id="KW-0804">Transcription</keyword>
<comment type="caution">
    <text evidence="6">The sequence shown here is derived from an EMBL/GenBank/DDBJ whole genome shotgun (WGS) entry which is preliminary data.</text>
</comment>
<keyword evidence="4" id="KW-0812">Transmembrane</keyword>
<dbReference type="RefSeq" id="WP_016525967.1">
    <property type="nucleotide sequence ID" value="NZ_KE332518.1"/>
</dbReference>